<protein>
    <submittedName>
        <fullName evidence="2">Uncharacterized protein</fullName>
    </submittedName>
</protein>
<comment type="caution">
    <text evidence="2">The sequence shown here is derived from an EMBL/GenBank/DDBJ whole genome shotgun (WGS) entry which is preliminary data.</text>
</comment>
<feature type="compositionally biased region" description="Acidic residues" evidence="1">
    <location>
        <begin position="121"/>
        <end position="133"/>
    </location>
</feature>
<feature type="compositionally biased region" description="Basic and acidic residues" evidence="1">
    <location>
        <begin position="93"/>
        <end position="109"/>
    </location>
</feature>
<accession>A0A8H2ZX79</accession>
<evidence type="ECO:0000256" key="1">
    <source>
        <dbReference type="SAM" id="MobiDB-lite"/>
    </source>
</evidence>
<feature type="region of interest" description="Disordered" evidence="1">
    <location>
        <begin position="1"/>
        <end position="133"/>
    </location>
</feature>
<dbReference type="EMBL" id="CAJMWQ010000140">
    <property type="protein sequence ID" value="CAE6340941.1"/>
    <property type="molecule type" value="Genomic_DNA"/>
</dbReference>
<reference evidence="2" key="1">
    <citation type="submission" date="2021-01" db="EMBL/GenBank/DDBJ databases">
        <authorList>
            <person name="Kaushik A."/>
        </authorList>
    </citation>
    <scope>NUCLEOTIDE SEQUENCE</scope>
    <source>
        <strain evidence="2">AG1-1B</strain>
    </source>
</reference>
<dbReference type="Proteomes" id="UP000663826">
    <property type="component" value="Unassembled WGS sequence"/>
</dbReference>
<sequence>MATQSALEKGGDETGASKSTPSGKAYVVTEPLESEKPYGVPSGVYSSGEPMPADSSTVPNSHSSTSASPPHPKLAKDALNGDLSERNAWPSEEQGKMGREEAWKHRNEFMSELNATVGNPSDDDVISGQDEVD</sequence>
<evidence type="ECO:0000313" key="2">
    <source>
        <dbReference type="EMBL" id="CAE6340941.1"/>
    </source>
</evidence>
<proteinExistence type="predicted"/>
<gene>
    <name evidence="2" type="ORF">RDB_LOCUS3309</name>
</gene>
<evidence type="ECO:0000313" key="3">
    <source>
        <dbReference type="Proteomes" id="UP000663826"/>
    </source>
</evidence>
<name>A0A8H2ZX79_9AGAM</name>
<feature type="compositionally biased region" description="Low complexity" evidence="1">
    <location>
        <begin position="55"/>
        <end position="68"/>
    </location>
</feature>
<dbReference type="AlphaFoldDB" id="A0A8H2ZX79"/>
<organism evidence="2 3">
    <name type="scientific">Rhizoctonia solani</name>
    <dbReference type="NCBI Taxonomy" id="456999"/>
    <lineage>
        <taxon>Eukaryota</taxon>
        <taxon>Fungi</taxon>
        <taxon>Dikarya</taxon>
        <taxon>Basidiomycota</taxon>
        <taxon>Agaricomycotina</taxon>
        <taxon>Agaricomycetes</taxon>
        <taxon>Cantharellales</taxon>
        <taxon>Ceratobasidiaceae</taxon>
        <taxon>Rhizoctonia</taxon>
    </lineage>
</organism>